<evidence type="ECO:0000313" key="9">
    <source>
        <dbReference type="Proteomes" id="UP001305779"/>
    </source>
</evidence>
<dbReference type="InterPro" id="IPR005194">
    <property type="entry name" value="Glyco_hydro_65_C"/>
</dbReference>
<dbReference type="InterPro" id="IPR008928">
    <property type="entry name" value="6-hairpin_glycosidase_sf"/>
</dbReference>
<comment type="caution">
    <text evidence="8">The sequence shown here is derived from an EMBL/GenBank/DDBJ whole genome shotgun (WGS) entry which is preliminary data.</text>
</comment>
<evidence type="ECO:0000256" key="1">
    <source>
        <dbReference type="ARBA" id="ARBA00001576"/>
    </source>
</evidence>
<dbReference type="Gene3D" id="1.50.10.10">
    <property type="match status" value="1"/>
</dbReference>
<keyword evidence="9" id="KW-1185">Reference proteome</keyword>
<dbReference type="InterPro" id="IPR011013">
    <property type="entry name" value="Gal_mutarotase_sf_dom"/>
</dbReference>
<keyword evidence="4" id="KW-0732">Signal</keyword>
<sequence>MLLRAAFALAALAHQTLATVYPTRFNGTTWDDTTWTITTTHLDPHHYQSRASLANGYLGINLASIGPFFDVDVPVNGDNIQGWPLFDRRQSFATISGFWDSQPETNGTNFGWLNQYGGESVISGVPHWGGLVVQAGEGMLDAGVDGSEIANFSSSLDVRRGVMFWNFTWSPQGVEGGIEVKYTLFVHKLHVNQAVVRVELTPREGGVNVTVIDILDGDCAVRSEAAGKGYYDAWAMIWSAVRPAGLRNVTAYVASALVGDESCDVGSRRRVEGSELPGGSGNVSTIAQAMTVALEKGKTSTVTKYVGGASSDAFESPHSTALNASWTGANAGFDELLRSHVEEWKIAMPADSVDSFRDVNGSLPFDENVQELQITAITNPFQLLQNTISENAVIAAGNNTKLQTNSISVCGLGGSCYAGLVFWDTEVWMQPGLVVSFPEASKQIAQYRIKLYPQAQANIDTAYQSSQNETGKFSDAAAAYPWTSGRFGNCTGTGPCFDYQYHLNGDIGLEFYNYWTVTGDTEFFQEELFPIYESIANLYAELVDFNETTGLYELYNATDPDEYANNQDNVGFTMVLMSSHLNSTNELRQRFGLEANTTWTNISSHITIPVNNDANIILEYATQNGSITVKQADIVLIDDFLQFPNPYTLSNLDYYASAQSRDGPAMTYGVFSIVANRESPSGCSSYTYDLYGSQPYTRGPWFQFSEQLIDDWSTNGGTHPAFPFLTGVGGANRVTIFGYLGLRLNPDTLDIDPSLPPQIPQLEFRTIYWNGWPIKTFSNQTHTTLRRLETPLRTANSTFANASIPVTISLTGTEVLELRMNETLTIRNRQIGDVKTIPGNLAQCRPVSSPNDYEPGQFPLSAVDGAISTKWQPTQSNTTASLTVSLPEPFVPITAIHFDWAQAPPTHYRVTFHNLSDTSVVPALNVTSSDNVTVSDPFDEADQFVIRPYMSNTTNVTLARPVWSARYATLEIWGNRATVGTENEGNGTGATVAEWGVVAADGEDVVRRRGVRVEG</sequence>
<evidence type="ECO:0000259" key="5">
    <source>
        <dbReference type="Pfam" id="PF03632"/>
    </source>
</evidence>
<dbReference type="EC" id="3.2.1.28" evidence="3"/>
<dbReference type="Pfam" id="PF03633">
    <property type="entry name" value="Glyco_hydro_65C"/>
    <property type="match status" value="1"/>
</dbReference>
<gene>
    <name evidence="8" type="ORF">PRZ48_013032</name>
</gene>
<dbReference type="InterPro" id="IPR012341">
    <property type="entry name" value="6hp_glycosidase-like_sf"/>
</dbReference>
<feature type="signal peptide" evidence="4">
    <location>
        <begin position="1"/>
        <end position="18"/>
    </location>
</feature>
<dbReference type="Gene3D" id="2.60.120.260">
    <property type="entry name" value="Galactose-binding domain-like"/>
    <property type="match status" value="1"/>
</dbReference>
<evidence type="ECO:0000259" key="7">
    <source>
        <dbReference type="Pfam" id="PF03636"/>
    </source>
</evidence>
<organism evidence="8 9">
    <name type="scientific">Zasmidium cellare</name>
    <name type="common">Wine cellar mold</name>
    <name type="synonym">Racodium cellare</name>
    <dbReference type="NCBI Taxonomy" id="395010"/>
    <lineage>
        <taxon>Eukaryota</taxon>
        <taxon>Fungi</taxon>
        <taxon>Dikarya</taxon>
        <taxon>Ascomycota</taxon>
        <taxon>Pezizomycotina</taxon>
        <taxon>Dothideomycetes</taxon>
        <taxon>Dothideomycetidae</taxon>
        <taxon>Mycosphaerellales</taxon>
        <taxon>Mycosphaerellaceae</taxon>
        <taxon>Zasmidium</taxon>
    </lineage>
</organism>
<evidence type="ECO:0000256" key="4">
    <source>
        <dbReference type="SAM" id="SignalP"/>
    </source>
</evidence>
<dbReference type="Pfam" id="PF03632">
    <property type="entry name" value="Glyco_hydro_65m"/>
    <property type="match status" value="1"/>
</dbReference>
<reference evidence="8 9" key="1">
    <citation type="journal article" date="2023" name="G3 (Bethesda)">
        <title>A chromosome-level genome assembly of Zasmidium syzygii isolated from banana leaves.</title>
        <authorList>
            <person name="van Westerhoven A.C."/>
            <person name="Mehrabi R."/>
            <person name="Talebi R."/>
            <person name="Steentjes M.B.F."/>
            <person name="Corcolon B."/>
            <person name="Chong P.A."/>
            <person name="Kema G.H.J."/>
            <person name="Seidl M.F."/>
        </authorList>
    </citation>
    <scope>NUCLEOTIDE SEQUENCE [LARGE SCALE GENOMIC DNA]</scope>
    <source>
        <strain evidence="8 9">P124</strain>
    </source>
</reference>
<dbReference type="SUPFAM" id="SSF48208">
    <property type="entry name" value="Six-hairpin glycosidases"/>
    <property type="match status" value="1"/>
</dbReference>
<dbReference type="PANTHER" id="PTHR11051:SF8">
    <property type="entry name" value="PROTEIN-GLUCOSYLGALACTOSYLHYDROXYLYSINE GLUCOSIDASE"/>
    <property type="match status" value="1"/>
</dbReference>
<dbReference type="Gene3D" id="2.70.98.40">
    <property type="entry name" value="Glycoside hydrolase, family 65, N-terminal domain"/>
    <property type="match status" value="1"/>
</dbReference>
<feature type="domain" description="Glycoside hydrolase family 65 N-terminal" evidence="7">
    <location>
        <begin position="39"/>
        <end position="312"/>
    </location>
</feature>
<dbReference type="InterPro" id="IPR037018">
    <property type="entry name" value="GH65_N"/>
</dbReference>
<dbReference type="Gene3D" id="2.60.420.10">
    <property type="entry name" value="Maltose phosphorylase, domain 3"/>
    <property type="match status" value="1"/>
</dbReference>
<dbReference type="EMBL" id="JAXOVC010000011">
    <property type="protein sequence ID" value="KAK4495764.1"/>
    <property type="molecule type" value="Genomic_DNA"/>
</dbReference>
<accession>A0ABR0E358</accession>
<comment type="catalytic activity">
    <reaction evidence="1">
        <text>alpha,alpha-trehalose + H2O = alpha-D-glucose + beta-D-glucose</text>
        <dbReference type="Rhea" id="RHEA:32675"/>
        <dbReference type="ChEBI" id="CHEBI:15377"/>
        <dbReference type="ChEBI" id="CHEBI:15903"/>
        <dbReference type="ChEBI" id="CHEBI:16551"/>
        <dbReference type="ChEBI" id="CHEBI:17925"/>
        <dbReference type="EC" id="3.2.1.28"/>
    </reaction>
</comment>
<feature type="chain" id="PRO_5046183682" description="alpha,alpha-trehalase" evidence="4">
    <location>
        <begin position="19"/>
        <end position="1015"/>
    </location>
</feature>
<protein>
    <recommendedName>
        <fullName evidence="3">alpha,alpha-trehalase</fullName>
        <ecNumber evidence="3">3.2.1.28</ecNumber>
    </recommendedName>
</protein>
<evidence type="ECO:0000256" key="2">
    <source>
        <dbReference type="ARBA" id="ARBA00006768"/>
    </source>
</evidence>
<evidence type="ECO:0000313" key="8">
    <source>
        <dbReference type="EMBL" id="KAK4495764.1"/>
    </source>
</evidence>
<feature type="domain" description="Glycoside hydrolase family 65 C-terminal" evidence="6">
    <location>
        <begin position="742"/>
        <end position="788"/>
    </location>
</feature>
<evidence type="ECO:0000256" key="3">
    <source>
        <dbReference type="ARBA" id="ARBA00012757"/>
    </source>
</evidence>
<name>A0ABR0E358_ZASCE</name>
<dbReference type="InterPro" id="IPR005196">
    <property type="entry name" value="Glyco_hydro_65_N"/>
</dbReference>
<dbReference type="PANTHER" id="PTHR11051">
    <property type="entry name" value="GLYCOSYL HYDROLASE-RELATED"/>
    <property type="match status" value="1"/>
</dbReference>
<proteinExistence type="inferred from homology"/>
<dbReference type="Pfam" id="PF03636">
    <property type="entry name" value="Glyco_hydro_65N"/>
    <property type="match status" value="1"/>
</dbReference>
<dbReference type="InterPro" id="IPR005195">
    <property type="entry name" value="Glyco_hydro_65_M"/>
</dbReference>
<dbReference type="SUPFAM" id="SSF74650">
    <property type="entry name" value="Galactose mutarotase-like"/>
    <property type="match status" value="1"/>
</dbReference>
<comment type="similarity">
    <text evidence="2">Belongs to the glycosyl hydrolase 65 family.</text>
</comment>
<dbReference type="Proteomes" id="UP001305779">
    <property type="component" value="Unassembled WGS sequence"/>
</dbReference>
<feature type="domain" description="Glycoside hydrolase family 65 central catalytic" evidence="5">
    <location>
        <begin position="403"/>
        <end position="620"/>
    </location>
</feature>
<evidence type="ECO:0000259" key="6">
    <source>
        <dbReference type="Pfam" id="PF03633"/>
    </source>
</evidence>